<accession>A0ABD3IQD8</accession>
<evidence type="ECO:0000313" key="3">
    <source>
        <dbReference type="Proteomes" id="UP001634007"/>
    </source>
</evidence>
<dbReference type="EMBL" id="JBJKBG010000011">
    <property type="protein sequence ID" value="KAL3716404.1"/>
    <property type="molecule type" value="Genomic_DNA"/>
</dbReference>
<reference evidence="2 3" key="1">
    <citation type="submission" date="2024-11" db="EMBL/GenBank/DDBJ databases">
        <title>Chromosome-level genome assembly of Eucalyptus globulus Labill. provides insights into its genome evolution.</title>
        <authorList>
            <person name="Li X."/>
        </authorList>
    </citation>
    <scope>NUCLEOTIDE SEQUENCE [LARGE SCALE GENOMIC DNA]</scope>
    <source>
        <strain evidence="2">CL2024</strain>
        <tissue evidence="2">Fresh tender leaves</tissue>
    </source>
</reference>
<gene>
    <name evidence="2" type="ORF">ACJRO7_008063</name>
</gene>
<keyword evidence="3" id="KW-1185">Reference proteome</keyword>
<feature type="region of interest" description="Disordered" evidence="1">
    <location>
        <begin position="73"/>
        <end position="92"/>
    </location>
</feature>
<dbReference type="Proteomes" id="UP001634007">
    <property type="component" value="Unassembled WGS sequence"/>
</dbReference>
<name>A0ABD3IQD8_EUCGL</name>
<dbReference type="AlphaFoldDB" id="A0ABD3IQD8"/>
<evidence type="ECO:0000256" key="1">
    <source>
        <dbReference type="SAM" id="MobiDB-lite"/>
    </source>
</evidence>
<sequence length="115" mass="13203">MKMITVVWKEVYDEKITAHPTHEKYLNKKIKMYDELASVAIKDMAMGCFAKQFGDINLPYFGDADFSIELDDGNDNTTKGIEDPSRFNRKRSRATNKDDRFAMLLEQIGEVANAM</sequence>
<organism evidence="2 3">
    <name type="scientific">Eucalyptus globulus</name>
    <name type="common">Tasmanian blue gum</name>
    <dbReference type="NCBI Taxonomy" id="34317"/>
    <lineage>
        <taxon>Eukaryota</taxon>
        <taxon>Viridiplantae</taxon>
        <taxon>Streptophyta</taxon>
        <taxon>Embryophyta</taxon>
        <taxon>Tracheophyta</taxon>
        <taxon>Spermatophyta</taxon>
        <taxon>Magnoliopsida</taxon>
        <taxon>eudicotyledons</taxon>
        <taxon>Gunneridae</taxon>
        <taxon>Pentapetalae</taxon>
        <taxon>rosids</taxon>
        <taxon>malvids</taxon>
        <taxon>Myrtales</taxon>
        <taxon>Myrtaceae</taxon>
        <taxon>Myrtoideae</taxon>
        <taxon>Eucalypteae</taxon>
        <taxon>Eucalyptus</taxon>
    </lineage>
</organism>
<proteinExistence type="predicted"/>
<protein>
    <submittedName>
        <fullName evidence="2">Uncharacterized protein</fullName>
    </submittedName>
</protein>
<evidence type="ECO:0000313" key="2">
    <source>
        <dbReference type="EMBL" id="KAL3716404.1"/>
    </source>
</evidence>
<comment type="caution">
    <text evidence="2">The sequence shown here is derived from an EMBL/GenBank/DDBJ whole genome shotgun (WGS) entry which is preliminary data.</text>
</comment>